<name>C7GHE9_9FIRM</name>
<dbReference type="InterPro" id="IPR013780">
    <property type="entry name" value="Glyco_hydro_b"/>
</dbReference>
<gene>
    <name evidence="1" type="ORF">ROSINTL182_09370</name>
</gene>
<reference evidence="1 2" key="1">
    <citation type="submission" date="2009-08" db="EMBL/GenBank/DDBJ databases">
        <authorList>
            <person name="Weinstock G."/>
            <person name="Sodergren E."/>
            <person name="Clifton S."/>
            <person name="Fulton L."/>
            <person name="Fulton B."/>
            <person name="Courtney L."/>
            <person name="Fronick C."/>
            <person name="Harrison M."/>
            <person name="Strong C."/>
            <person name="Farmer C."/>
            <person name="Delahaunty K."/>
            <person name="Markovic C."/>
            <person name="Hall O."/>
            <person name="Minx P."/>
            <person name="Tomlinson C."/>
            <person name="Mitreva M."/>
            <person name="Nelson J."/>
            <person name="Hou S."/>
            <person name="Wollam A."/>
            <person name="Pepin K.H."/>
            <person name="Johnson M."/>
            <person name="Bhonagiri V."/>
            <person name="Nash W.E."/>
            <person name="Warren W."/>
            <person name="Chinwalla A."/>
            <person name="Mardis E.R."/>
            <person name="Wilson R.K."/>
        </authorList>
    </citation>
    <scope>NUCLEOTIDE SEQUENCE [LARGE SCALE GENOMIC DNA]</scope>
    <source>
        <strain evidence="1 2">L1-82</strain>
    </source>
</reference>
<proteinExistence type="predicted"/>
<evidence type="ECO:0000313" key="1">
    <source>
        <dbReference type="EMBL" id="EEU98756.1"/>
    </source>
</evidence>
<dbReference type="SUPFAM" id="SSF117125">
    <property type="entry name" value="Putative glucosidase YicI, C-terminal domain"/>
    <property type="match status" value="1"/>
</dbReference>
<dbReference type="Proteomes" id="UP000004828">
    <property type="component" value="Unassembled WGS sequence"/>
</dbReference>
<organism evidence="1 2">
    <name type="scientific">Roseburia intestinalis L1-82</name>
    <dbReference type="NCBI Taxonomy" id="536231"/>
    <lineage>
        <taxon>Bacteria</taxon>
        <taxon>Bacillati</taxon>
        <taxon>Bacillota</taxon>
        <taxon>Clostridia</taxon>
        <taxon>Lachnospirales</taxon>
        <taxon>Lachnospiraceae</taxon>
        <taxon>Roseburia</taxon>
    </lineage>
</organism>
<sequence>ADGVTFRAYALKDGIKAETVVYGTENEKEASAGVVKNGTSYEITVESKKASKVALMNVGVPKQVNGASYTQDGENVIVEFNGDGKAEVVF</sequence>
<protein>
    <submittedName>
        <fullName evidence="1">Uncharacterized protein</fullName>
    </submittedName>
</protein>
<dbReference type="Gene3D" id="2.60.40.1180">
    <property type="entry name" value="Golgi alpha-mannosidase II"/>
    <property type="match status" value="1"/>
</dbReference>
<dbReference type="EMBL" id="ABYJ02000289">
    <property type="protein sequence ID" value="EEU98756.1"/>
    <property type="molecule type" value="Genomic_DNA"/>
</dbReference>
<comment type="caution">
    <text evidence="1">The sequence shown here is derived from an EMBL/GenBank/DDBJ whole genome shotgun (WGS) entry which is preliminary data.</text>
</comment>
<accession>C7GHE9</accession>
<feature type="non-terminal residue" evidence="1">
    <location>
        <position position="1"/>
    </location>
</feature>
<dbReference type="HOGENOM" id="CLU_2432308_0_0_9"/>
<evidence type="ECO:0000313" key="2">
    <source>
        <dbReference type="Proteomes" id="UP000004828"/>
    </source>
</evidence>
<dbReference type="AlphaFoldDB" id="C7GHE9"/>